<proteinExistence type="predicted"/>
<protein>
    <submittedName>
        <fullName evidence="2">Uncharacterized protein</fullName>
    </submittedName>
</protein>
<reference evidence="2" key="1">
    <citation type="submission" date="2022-11" db="UniProtKB">
        <authorList>
            <consortium name="WormBaseParasite"/>
        </authorList>
    </citation>
    <scope>IDENTIFICATION</scope>
</reference>
<evidence type="ECO:0000313" key="2">
    <source>
        <dbReference type="WBParaSite" id="nRc.2.0.1.t25084-RA"/>
    </source>
</evidence>
<name>A0A915JFW7_ROMCU</name>
<dbReference type="WBParaSite" id="nRc.2.0.1.t25084-RA">
    <property type="protein sequence ID" value="nRc.2.0.1.t25084-RA"/>
    <property type="gene ID" value="nRc.2.0.1.g25084"/>
</dbReference>
<dbReference type="Proteomes" id="UP000887565">
    <property type="component" value="Unplaced"/>
</dbReference>
<dbReference type="AlphaFoldDB" id="A0A915JFW7"/>
<accession>A0A915JFW7</accession>
<organism evidence="1 2">
    <name type="scientific">Romanomermis culicivorax</name>
    <name type="common">Nematode worm</name>
    <dbReference type="NCBI Taxonomy" id="13658"/>
    <lineage>
        <taxon>Eukaryota</taxon>
        <taxon>Metazoa</taxon>
        <taxon>Ecdysozoa</taxon>
        <taxon>Nematoda</taxon>
        <taxon>Enoplea</taxon>
        <taxon>Dorylaimia</taxon>
        <taxon>Mermithida</taxon>
        <taxon>Mermithoidea</taxon>
        <taxon>Mermithidae</taxon>
        <taxon>Romanomermis</taxon>
    </lineage>
</organism>
<sequence>MDGYTRQTVAQNNEDPVGYSRTWGGVYDAQAKFCRDNGAERACVPMGTCPVRICLALGPT</sequence>
<keyword evidence="1" id="KW-1185">Reference proteome</keyword>
<evidence type="ECO:0000313" key="1">
    <source>
        <dbReference type="Proteomes" id="UP000887565"/>
    </source>
</evidence>